<protein>
    <submittedName>
        <fullName evidence="1">Uncharacterized protein</fullName>
    </submittedName>
</protein>
<proteinExistence type="predicted"/>
<dbReference type="AlphaFoldDB" id="A0A8T4H228"/>
<comment type="caution">
    <text evidence="1">The sequence shown here is derived from an EMBL/GenBank/DDBJ whole genome shotgun (WGS) entry which is preliminary data.</text>
</comment>
<organism evidence="1 2">
    <name type="scientific">Halolamina salifodinae</name>
    <dbReference type="NCBI Taxonomy" id="1202767"/>
    <lineage>
        <taxon>Archaea</taxon>
        <taxon>Methanobacteriati</taxon>
        <taxon>Methanobacteriota</taxon>
        <taxon>Stenosarchaea group</taxon>
        <taxon>Halobacteria</taxon>
        <taxon>Halobacteriales</taxon>
        <taxon>Haloferacaceae</taxon>
    </lineage>
</organism>
<accession>A0A8T4H228</accession>
<dbReference type="Proteomes" id="UP000823736">
    <property type="component" value="Unassembled WGS sequence"/>
</dbReference>
<sequence>MGDKDIPRRFALKTIAAGTLGSAGVRFSSENVSARDTIEEGDSIGNRGSVESADAGTTYHLEMGHGVEYIAELSNSDNTIVEHKIGYNSIAVNSKTISDDNWELTGSTESVSGQTMKIGTENANTYLYVGQQDNLMYGAKPASDDSLSSDDLNAAKGIIQTALGEMHPAYTLGVTVAQIQELLTDDPGDTSSDDSELYESTWNYGPTAQPSVPSQYAEFNVGPHDNCEPVQFYVTGSFGSYSAGRIGIKGTYRIDSVEDCGNLTQTQDVNLEENSQYTKLSENEVDSMNISLEKFDGGPIYKSTNNKSVKLIDLEINTEPADN</sequence>
<evidence type="ECO:0000313" key="1">
    <source>
        <dbReference type="EMBL" id="MBP1987675.1"/>
    </source>
</evidence>
<evidence type="ECO:0000313" key="2">
    <source>
        <dbReference type="Proteomes" id="UP000823736"/>
    </source>
</evidence>
<dbReference type="EMBL" id="JAGGLC010000004">
    <property type="protein sequence ID" value="MBP1987675.1"/>
    <property type="molecule type" value="Genomic_DNA"/>
</dbReference>
<keyword evidence="2" id="KW-1185">Reference proteome</keyword>
<reference evidence="1" key="1">
    <citation type="submission" date="2021-03" db="EMBL/GenBank/DDBJ databases">
        <title>Genomic Encyclopedia of Type Strains, Phase IV (KMG-IV): sequencing the most valuable type-strain genomes for metagenomic binning, comparative biology and taxonomic classification.</title>
        <authorList>
            <person name="Goeker M."/>
        </authorList>
    </citation>
    <scope>NUCLEOTIDE SEQUENCE</scope>
    <source>
        <strain evidence="1">DSM 26232</strain>
    </source>
</reference>
<name>A0A8T4H228_9EURY</name>
<dbReference type="RefSeq" id="WP_209492037.1">
    <property type="nucleotide sequence ID" value="NZ_JAGGLC010000004.1"/>
</dbReference>
<gene>
    <name evidence="1" type="ORF">J2753_002176</name>
</gene>